<reference evidence="2" key="1">
    <citation type="submission" date="2011-06" db="EMBL/GenBank/DDBJ databases">
        <title>Complete genome sequence of Paenibacillus mucilaginosus KNP414.</title>
        <authorList>
            <person name="Wang J."/>
            <person name="Hu S."/>
            <person name="Hu X."/>
            <person name="Zhang B."/>
            <person name="Dong D."/>
            <person name="Zhang S."/>
            <person name="Zhao K."/>
            <person name="Wu D."/>
        </authorList>
    </citation>
    <scope>NUCLEOTIDE SEQUENCE [LARGE SCALE GENOMIC DNA]</scope>
    <source>
        <strain evidence="2">KNP414</strain>
    </source>
</reference>
<dbReference type="KEGG" id="pms:KNP414_01801"/>
<reference evidence="1 2" key="2">
    <citation type="journal article" date="2013" name="Genome Announc.">
        <title>Genome Sequence of Growth-Improving Paenibacillus mucilaginosus Strain KNP414.</title>
        <authorList>
            <person name="Lu J.J."/>
            <person name="Wang J.F."/>
            <person name="Hu X.F."/>
        </authorList>
    </citation>
    <scope>NUCLEOTIDE SEQUENCE [LARGE SCALE GENOMIC DNA]</scope>
    <source>
        <strain evidence="1 2">KNP414</strain>
    </source>
</reference>
<evidence type="ECO:0000313" key="2">
    <source>
        <dbReference type="Proteomes" id="UP000006620"/>
    </source>
</evidence>
<dbReference type="HOGENOM" id="CLU_3293463_0_0_9"/>
<proteinExistence type="predicted"/>
<dbReference type="Proteomes" id="UP000006620">
    <property type="component" value="Chromosome"/>
</dbReference>
<dbReference type="PATRIC" id="fig|1036673.3.peg.1605"/>
<protein>
    <submittedName>
        <fullName evidence="1">Uncharacterized protein</fullName>
    </submittedName>
</protein>
<organism evidence="1 2">
    <name type="scientific">Paenibacillus mucilaginosus (strain KNP414)</name>
    <dbReference type="NCBI Taxonomy" id="1036673"/>
    <lineage>
        <taxon>Bacteria</taxon>
        <taxon>Bacillati</taxon>
        <taxon>Bacillota</taxon>
        <taxon>Bacilli</taxon>
        <taxon>Bacillales</taxon>
        <taxon>Paenibacillaceae</taxon>
        <taxon>Paenibacillus</taxon>
    </lineage>
</organism>
<dbReference type="EMBL" id="CP002869">
    <property type="protein sequence ID" value="AEI40363.1"/>
    <property type="molecule type" value="Genomic_DNA"/>
</dbReference>
<gene>
    <name evidence="1" type="ordered locus">KNP414_01801</name>
</gene>
<name>F8FQK8_PAEMK</name>
<sequence length="40" mass="4700">MYIVGFYDLLSWFDGDKKPVYKPFGMCQVIVILKTYSYGI</sequence>
<accession>F8FQK8</accession>
<evidence type="ECO:0000313" key="1">
    <source>
        <dbReference type="EMBL" id="AEI40363.1"/>
    </source>
</evidence>
<dbReference type="AlphaFoldDB" id="F8FQK8"/>